<feature type="compositionally biased region" description="Basic and acidic residues" evidence="1">
    <location>
        <begin position="45"/>
        <end position="55"/>
    </location>
</feature>
<reference evidence="3" key="1">
    <citation type="journal article" date="2014" name="Int. J. Syst. Evol. Microbiol.">
        <title>Complete genome sequence of Corynebacterium casei LMG S-19264T (=DSM 44701T), isolated from a smear-ripened cheese.</title>
        <authorList>
            <consortium name="US DOE Joint Genome Institute (JGI-PGF)"/>
            <person name="Walter F."/>
            <person name="Albersmeier A."/>
            <person name="Kalinowski J."/>
            <person name="Ruckert C."/>
        </authorList>
    </citation>
    <scope>NUCLEOTIDE SEQUENCE</scope>
    <source>
        <strain evidence="3">JCM 3051</strain>
    </source>
</reference>
<evidence type="ECO:0000313" key="3">
    <source>
        <dbReference type="EMBL" id="GGM15221.1"/>
    </source>
</evidence>
<dbReference type="Proteomes" id="UP000655589">
    <property type="component" value="Unassembled WGS sequence"/>
</dbReference>
<feature type="region of interest" description="Disordered" evidence="1">
    <location>
        <begin position="34"/>
        <end position="56"/>
    </location>
</feature>
<gene>
    <name evidence="3" type="ORF">GCM10010102_08440</name>
</gene>
<keyword evidence="2" id="KW-0732">Signal</keyword>
<organism evidence="3 4">
    <name type="scientific">Promicromonospora citrea</name>
    <dbReference type="NCBI Taxonomy" id="43677"/>
    <lineage>
        <taxon>Bacteria</taxon>
        <taxon>Bacillati</taxon>
        <taxon>Actinomycetota</taxon>
        <taxon>Actinomycetes</taxon>
        <taxon>Micrococcales</taxon>
        <taxon>Promicromonosporaceae</taxon>
        <taxon>Promicromonospora</taxon>
    </lineage>
</organism>
<keyword evidence="4" id="KW-1185">Reference proteome</keyword>
<name>A0A8H9GEX4_9MICO</name>
<comment type="caution">
    <text evidence="3">The sequence shown here is derived from an EMBL/GenBank/DDBJ whole genome shotgun (WGS) entry which is preliminary data.</text>
</comment>
<evidence type="ECO:0000313" key="4">
    <source>
        <dbReference type="Proteomes" id="UP000655589"/>
    </source>
</evidence>
<reference evidence="3" key="2">
    <citation type="submission" date="2020-09" db="EMBL/GenBank/DDBJ databases">
        <authorList>
            <person name="Sun Q."/>
            <person name="Ohkuma M."/>
        </authorList>
    </citation>
    <scope>NUCLEOTIDE SEQUENCE</scope>
    <source>
        <strain evidence="3">JCM 3051</strain>
    </source>
</reference>
<dbReference type="SUPFAM" id="SSF89372">
    <property type="entry name" value="Fucose-specific lectin"/>
    <property type="match status" value="1"/>
</dbReference>
<dbReference type="AlphaFoldDB" id="A0A8H9GEX4"/>
<evidence type="ECO:0000256" key="2">
    <source>
        <dbReference type="SAM" id="SignalP"/>
    </source>
</evidence>
<evidence type="ECO:0000256" key="1">
    <source>
        <dbReference type="SAM" id="MobiDB-lite"/>
    </source>
</evidence>
<proteinExistence type="predicted"/>
<dbReference type="EMBL" id="BMPT01000002">
    <property type="protein sequence ID" value="GGM15221.1"/>
    <property type="molecule type" value="Genomic_DNA"/>
</dbReference>
<feature type="signal peptide" evidence="2">
    <location>
        <begin position="1"/>
        <end position="34"/>
    </location>
</feature>
<feature type="chain" id="PRO_5034253617" evidence="2">
    <location>
        <begin position="35"/>
        <end position="433"/>
    </location>
</feature>
<accession>A0A8H9GEX4</accession>
<protein>
    <submittedName>
        <fullName evidence="3">Uncharacterized protein</fullName>
    </submittedName>
</protein>
<dbReference type="RefSeq" id="WP_171102898.1">
    <property type="nucleotide sequence ID" value="NZ_BMPT01000002.1"/>
</dbReference>
<sequence>MRRPPVPPTAAVRAAAAVVAGALLASLAAHTAAAAPGDPATGWDSRPEEAHREVAVSDTGRVVVDASSEAGYEHVNYLEVGEQGEWVRTPDTSGHLTHLAAGPEDYAVSVWHDADGPARYRVLDGADWSEPATFHDGPVHASDLVSNADGDVAVLLRLHHDGGTLLARLPRGGTWTVQEVPGVATDLPAAVALNDAGKTTVVWAAPSGVRSTVLRSVVREDSTQWSAPQTVGVVNDPAPNLSMVTDGEGRETVVGGNLLWRQPSTSKPLAYRMRTSTRAQLTAGHSATRVVWPAGVQDRYEVRSVLFDDETQRPQTTLWSHPMRECAYEFGLNSLVLGVGMVPGGRTYLAVAVRRGIDTDGTCPDVARFLAVDRRDRVLGDQPLGSFTVGKELQVAAGAAGPVAVEFKNWDDDADPLGEDQPDGLYSLEFFHR</sequence>